<comment type="caution">
    <text evidence="1">The sequence shown here is derived from an EMBL/GenBank/DDBJ whole genome shotgun (WGS) entry which is preliminary data.</text>
</comment>
<evidence type="ECO:0000313" key="1">
    <source>
        <dbReference type="EMBL" id="RGY74783.1"/>
    </source>
</evidence>
<accession>A0A413KAP3</accession>
<dbReference type="Proteomes" id="UP000284163">
    <property type="component" value="Unassembled WGS sequence"/>
</dbReference>
<dbReference type="EMBL" id="QSDK01000025">
    <property type="protein sequence ID" value="RGY74783.1"/>
    <property type="molecule type" value="Genomic_DNA"/>
</dbReference>
<sequence length="92" mass="10743">MRIHIVTADVQDKDRYRDYTTLPPEKYPYLPTVREDTEVKYGEFVSIMGVYGSRDRAEHRVDELVREGFTVFPIVECVVDANCWKYIGGHAE</sequence>
<dbReference type="RefSeq" id="WP_151245530.1">
    <property type="nucleotide sequence ID" value="NZ_JAHXFG010000001.1"/>
</dbReference>
<reference evidence="1 2" key="1">
    <citation type="submission" date="2018-08" db="EMBL/GenBank/DDBJ databases">
        <title>A genome reference for cultivated species of the human gut microbiota.</title>
        <authorList>
            <person name="Zou Y."/>
            <person name="Xue W."/>
            <person name="Luo G."/>
        </authorList>
    </citation>
    <scope>NUCLEOTIDE SEQUENCE [LARGE SCALE GENOMIC DNA]</scope>
    <source>
        <strain evidence="1 2">CF01-1</strain>
    </source>
</reference>
<evidence type="ECO:0000313" key="2">
    <source>
        <dbReference type="Proteomes" id="UP000284163"/>
    </source>
</evidence>
<proteinExistence type="predicted"/>
<protein>
    <submittedName>
        <fullName evidence="1">Uncharacterized protein</fullName>
    </submittedName>
</protein>
<dbReference type="AlphaFoldDB" id="A0A413KAP3"/>
<gene>
    <name evidence="1" type="ORF">DXA22_09895</name>
</gene>
<organism evidence="1 2">
    <name type="scientific">Bifidobacterium pseudocatenulatum</name>
    <dbReference type="NCBI Taxonomy" id="28026"/>
    <lineage>
        <taxon>Bacteria</taxon>
        <taxon>Bacillati</taxon>
        <taxon>Actinomycetota</taxon>
        <taxon>Actinomycetes</taxon>
        <taxon>Bifidobacteriales</taxon>
        <taxon>Bifidobacteriaceae</taxon>
        <taxon>Bifidobacterium</taxon>
    </lineage>
</organism>
<name>A0A413KAP3_BIFPS</name>